<dbReference type="AlphaFoldDB" id="A0AAU9K7X0"/>
<sequence length="128" mass="15264">MYRSFSHTITLRRSRQEIIADAETPHFKKKIKIPRPSSKERSRRQIVSFCKEYEKTFREPIQVQFGGKKSLPESYSVYNVPLVIESYYDQNEIPHRSSRMKLEELQKNSFINAKVEAPQWRKLDQTQA</sequence>
<gene>
    <name evidence="1" type="ORF">BSTOLATCC_MIC64115</name>
</gene>
<reference evidence="1" key="1">
    <citation type="submission" date="2021-09" db="EMBL/GenBank/DDBJ databases">
        <authorList>
            <consortium name="AG Swart"/>
            <person name="Singh M."/>
            <person name="Singh A."/>
            <person name="Seah K."/>
            <person name="Emmerich C."/>
        </authorList>
    </citation>
    <scope>NUCLEOTIDE SEQUENCE</scope>
    <source>
        <strain evidence="1">ATCC30299</strain>
    </source>
</reference>
<dbReference type="EMBL" id="CAJZBQ010000062">
    <property type="protein sequence ID" value="CAG9335650.1"/>
    <property type="molecule type" value="Genomic_DNA"/>
</dbReference>
<proteinExistence type="predicted"/>
<comment type="caution">
    <text evidence="1">The sequence shown here is derived from an EMBL/GenBank/DDBJ whole genome shotgun (WGS) entry which is preliminary data.</text>
</comment>
<evidence type="ECO:0000313" key="1">
    <source>
        <dbReference type="EMBL" id="CAG9335650.1"/>
    </source>
</evidence>
<protein>
    <submittedName>
        <fullName evidence="1">Uncharacterized protein</fullName>
    </submittedName>
</protein>
<keyword evidence="2" id="KW-1185">Reference proteome</keyword>
<name>A0AAU9K7X0_9CILI</name>
<accession>A0AAU9K7X0</accession>
<dbReference type="Proteomes" id="UP001162131">
    <property type="component" value="Unassembled WGS sequence"/>
</dbReference>
<evidence type="ECO:0000313" key="2">
    <source>
        <dbReference type="Proteomes" id="UP001162131"/>
    </source>
</evidence>
<organism evidence="1 2">
    <name type="scientific">Blepharisma stoltei</name>
    <dbReference type="NCBI Taxonomy" id="1481888"/>
    <lineage>
        <taxon>Eukaryota</taxon>
        <taxon>Sar</taxon>
        <taxon>Alveolata</taxon>
        <taxon>Ciliophora</taxon>
        <taxon>Postciliodesmatophora</taxon>
        <taxon>Heterotrichea</taxon>
        <taxon>Heterotrichida</taxon>
        <taxon>Blepharismidae</taxon>
        <taxon>Blepharisma</taxon>
    </lineage>
</organism>